<dbReference type="AlphaFoldDB" id="A0A423PZK7"/>
<sequence length="125" mass="13562">MLDHLRRAVNKTLNGPDKAPEDDTLPVLDHHQARTAQKEGATMIDVREPDEWAAGHIAGARLHPLPRVASDPDLDLAFGTPVITYCKVGARAERAAEILRAAGYADVQVMTGGFADWHDAGYPVE</sequence>
<dbReference type="PANTHER" id="PTHR43031">
    <property type="entry name" value="FAD-DEPENDENT OXIDOREDUCTASE"/>
    <property type="match status" value="1"/>
</dbReference>
<dbReference type="Proteomes" id="UP000285310">
    <property type="component" value="Unassembled WGS sequence"/>
</dbReference>
<dbReference type="Gene3D" id="3.40.250.10">
    <property type="entry name" value="Rhodanese-like domain"/>
    <property type="match status" value="1"/>
</dbReference>
<dbReference type="InterPro" id="IPR001763">
    <property type="entry name" value="Rhodanese-like_dom"/>
</dbReference>
<dbReference type="InterPro" id="IPR036873">
    <property type="entry name" value="Rhodanese-like_dom_sf"/>
</dbReference>
<dbReference type="Pfam" id="PF00581">
    <property type="entry name" value="Rhodanese"/>
    <property type="match status" value="1"/>
</dbReference>
<keyword evidence="3" id="KW-1185">Reference proteome</keyword>
<dbReference type="InParanoid" id="A0A423PZK7"/>
<dbReference type="SMART" id="SM00450">
    <property type="entry name" value="RHOD"/>
    <property type="match status" value="1"/>
</dbReference>
<name>A0A423PZK7_9GAMM</name>
<evidence type="ECO:0000313" key="3">
    <source>
        <dbReference type="Proteomes" id="UP000285310"/>
    </source>
</evidence>
<dbReference type="InterPro" id="IPR050229">
    <property type="entry name" value="GlpE_sulfurtransferase"/>
</dbReference>
<gene>
    <name evidence="2" type="ORF">SAJA_03435</name>
</gene>
<dbReference type="PROSITE" id="PS50206">
    <property type="entry name" value="RHODANESE_3"/>
    <property type="match status" value="1"/>
</dbReference>
<dbReference type="RefSeq" id="WP_123657241.1">
    <property type="nucleotide sequence ID" value="NZ_AYKG01000007.1"/>
</dbReference>
<dbReference type="SUPFAM" id="SSF52821">
    <property type="entry name" value="Rhodanese/Cell cycle control phosphatase"/>
    <property type="match status" value="1"/>
</dbReference>
<feature type="domain" description="Rhodanese" evidence="1">
    <location>
        <begin position="37"/>
        <end position="125"/>
    </location>
</feature>
<evidence type="ECO:0000259" key="1">
    <source>
        <dbReference type="PROSITE" id="PS50206"/>
    </source>
</evidence>
<dbReference type="GO" id="GO:0016740">
    <property type="term" value="F:transferase activity"/>
    <property type="evidence" value="ECO:0007669"/>
    <property type="project" value="UniProtKB-KW"/>
</dbReference>
<evidence type="ECO:0000313" key="2">
    <source>
        <dbReference type="EMBL" id="ROO31146.1"/>
    </source>
</evidence>
<proteinExistence type="predicted"/>
<dbReference type="OrthoDB" id="9791096at2"/>
<organism evidence="2 3">
    <name type="scientific">Salinisphaera japonica YTM-1</name>
    <dbReference type="NCBI Taxonomy" id="1209778"/>
    <lineage>
        <taxon>Bacteria</taxon>
        <taxon>Pseudomonadati</taxon>
        <taxon>Pseudomonadota</taxon>
        <taxon>Gammaproteobacteria</taxon>
        <taxon>Salinisphaerales</taxon>
        <taxon>Salinisphaeraceae</taxon>
        <taxon>Salinisphaera</taxon>
    </lineage>
</organism>
<dbReference type="FunCoup" id="A0A423PZK7">
    <property type="interactions" value="174"/>
</dbReference>
<accession>A0A423PZK7</accession>
<reference evidence="2 3" key="1">
    <citation type="submission" date="2013-10" db="EMBL/GenBank/DDBJ databases">
        <title>Salinisphaera japonica YTM-1 Genome Sequencing.</title>
        <authorList>
            <person name="Lai Q."/>
            <person name="Li C."/>
            <person name="Shao Z."/>
        </authorList>
    </citation>
    <scope>NUCLEOTIDE SEQUENCE [LARGE SCALE GENOMIC DNA]</scope>
    <source>
        <strain evidence="2 3">YTM-1</strain>
    </source>
</reference>
<protein>
    <submittedName>
        <fullName evidence="2">Sulfurtransferase</fullName>
    </submittedName>
</protein>
<dbReference type="EMBL" id="AYKG01000007">
    <property type="protein sequence ID" value="ROO31146.1"/>
    <property type="molecule type" value="Genomic_DNA"/>
</dbReference>
<keyword evidence="2" id="KW-0808">Transferase</keyword>
<dbReference type="CDD" id="cd00158">
    <property type="entry name" value="RHOD"/>
    <property type="match status" value="1"/>
</dbReference>
<comment type="caution">
    <text evidence="2">The sequence shown here is derived from an EMBL/GenBank/DDBJ whole genome shotgun (WGS) entry which is preliminary data.</text>
</comment>
<dbReference type="PANTHER" id="PTHR43031:SF1">
    <property type="entry name" value="PYRIDINE NUCLEOTIDE-DISULPHIDE OXIDOREDUCTASE"/>
    <property type="match status" value="1"/>
</dbReference>